<evidence type="ECO:0000313" key="4">
    <source>
        <dbReference type="Proteomes" id="UP001153076"/>
    </source>
</evidence>
<dbReference type="AlphaFoldDB" id="A0A9Q1KG08"/>
<dbReference type="Proteomes" id="UP001153076">
    <property type="component" value="Unassembled WGS sequence"/>
</dbReference>
<keyword evidence="1" id="KW-0677">Repeat</keyword>
<dbReference type="GO" id="GO:0003723">
    <property type="term" value="F:RNA binding"/>
    <property type="evidence" value="ECO:0007669"/>
    <property type="project" value="InterPro"/>
</dbReference>
<evidence type="ECO:0000256" key="2">
    <source>
        <dbReference type="PROSITE-ProRule" id="PRU00708"/>
    </source>
</evidence>
<reference evidence="3" key="1">
    <citation type="submission" date="2022-04" db="EMBL/GenBank/DDBJ databases">
        <title>Carnegiea gigantea Genome sequencing and assembly v2.</title>
        <authorList>
            <person name="Copetti D."/>
            <person name="Sanderson M.J."/>
            <person name="Burquez A."/>
            <person name="Wojciechowski M.F."/>
        </authorList>
    </citation>
    <scope>NUCLEOTIDE SEQUENCE</scope>
    <source>
        <strain evidence="3">SGP5-SGP5p</strain>
        <tissue evidence="3">Aerial part</tissue>
    </source>
</reference>
<evidence type="ECO:0000256" key="1">
    <source>
        <dbReference type="ARBA" id="ARBA00022737"/>
    </source>
</evidence>
<sequence length="185" mass="21014">MPEKNWVCYSAIIASFIQNSPFIDGLKLFKEMRRRGLRVSQSTYASVFRSCARLSALRLGCQLHAYALKNRLGTDIIIATTSKDMYAKCQRLADSRRVFNSLPIRSVQCYNAMIVWYIQNSQGCQLYGLAIKNNFQYNVCVANAILDMYAKCSAVVGAQGVLDEMLRWDAVPEKEKEANQSSKHY</sequence>
<dbReference type="Pfam" id="PF01535">
    <property type="entry name" value="PPR"/>
    <property type="match status" value="1"/>
</dbReference>
<dbReference type="PROSITE" id="PS51375">
    <property type="entry name" value="PPR"/>
    <property type="match status" value="1"/>
</dbReference>
<dbReference type="NCBIfam" id="TIGR00756">
    <property type="entry name" value="PPR"/>
    <property type="match status" value="1"/>
</dbReference>
<dbReference type="InterPro" id="IPR046960">
    <property type="entry name" value="PPR_At4g14850-like_plant"/>
</dbReference>
<dbReference type="InterPro" id="IPR011990">
    <property type="entry name" value="TPR-like_helical_dom_sf"/>
</dbReference>
<evidence type="ECO:0008006" key="5">
    <source>
        <dbReference type="Google" id="ProtNLM"/>
    </source>
</evidence>
<dbReference type="Gene3D" id="1.25.40.10">
    <property type="entry name" value="Tetratricopeptide repeat domain"/>
    <property type="match status" value="1"/>
</dbReference>
<gene>
    <name evidence="3" type="ORF">Cgig2_001781</name>
</gene>
<dbReference type="Pfam" id="PF13041">
    <property type="entry name" value="PPR_2"/>
    <property type="match status" value="1"/>
</dbReference>
<feature type="repeat" description="PPR" evidence="2">
    <location>
        <begin position="5"/>
        <end position="39"/>
    </location>
</feature>
<protein>
    <recommendedName>
        <fullName evidence="5">Pentatricopeptide repeat-containing protein</fullName>
    </recommendedName>
</protein>
<dbReference type="EMBL" id="JAKOGI010000136">
    <property type="protein sequence ID" value="KAJ8442688.1"/>
    <property type="molecule type" value="Genomic_DNA"/>
</dbReference>
<keyword evidence="4" id="KW-1185">Reference proteome</keyword>
<name>A0A9Q1KG08_9CARY</name>
<dbReference type="InterPro" id="IPR002885">
    <property type="entry name" value="PPR_rpt"/>
</dbReference>
<comment type="caution">
    <text evidence="3">The sequence shown here is derived from an EMBL/GenBank/DDBJ whole genome shotgun (WGS) entry which is preliminary data.</text>
</comment>
<accession>A0A9Q1KG08</accession>
<dbReference type="PANTHER" id="PTHR47926">
    <property type="entry name" value="PENTATRICOPEPTIDE REPEAT-CONTAINING PROTEIN"/>
    <property type="match status" value="1"/>
</dbReference>
<organism evidence="3 4">
    <name type="scientific">Carnegiea gigantea</name>
    <dbReference type="NCBI Taxonomy" id="171969"/>
    <lineage>
        <taxon>Eukaryota</taxon>
        <taxon>Viridiplantae</taxon>
        <taxon>Streptophyta</taxon>
        <taxon>Embryophyta</taxon>
        <taxon>Tracheophyta</taxon>
        <taxon>Spermatophyta</taxon>
        <taxon>Magnoliopsida</taxon>
        <taxon>eudicotyledons</taxon>
        <taxon>Gunneridae</taxon>
        <taxon>Pentapetalae</taxon>
        <taxon>Caryophyllales</taxon>
        <taxon>Cactineae</taxon>
        <taxon>Cactaceae</taxon>
        <taxon>Cactoideae</taxon>
        <taxon>Echinocereeae</taxon>
        <taxon>Carnegiea</taxon>
    </lineage>
</organism>
<dbReference type="OrthoDB" id="185373at2759"/>
<proteinExistence type="predicted"/>
<dbReference type="GO" id="GO:0009451">
    <property type="term" value="P:RNA modification"/>
    <property type="evidence" value="ECO:0007669"/>
    <property type="project" value="InterPro"/>
</dbReference>
<evidence type="ECO:0000313" key="3">
    <source>
        <dbReference type="EMBL" id="KAJ8442688.1"/>
    </source>
</evidence>